<accession>A0ABT4LGI6</accession>
<organism evidence="9 10">
    <name type="scientific">Kiloniella laminariae</name>
    <dbReference type="NCBI Taxonomy" id="454162"/>
    <lineage>
        <taxon>Bacteria</taxon>
        <taxon>Pseudomonadati</taxon>
        <taxon>Pseudomonadota</taxon>
        <taxon>Alphaproteobacteria</taxon>
        <taxon>Rhodospirillales</taxon>
        <taxon>Kiloniellaceae</taxon>
        <taxon>Kiloniella</taxon>
    </lineage>
</organism>
<reference evidence="9" key="1">
    <citation type="submission" date="2022-12" db="EMBL/GenBank/DDBJ databases">
        <title>Bacterial isolates from different developmental stages of Nematostella vectensis.</title>
        <authorList>
            <person name="Fraune S."/>
        </authorList>
    </citation>
    <scope>NUCLEOTIDE SEQUENCE</scope>
    <source>
        <strain evidence="9">G21630-S1</strain>
    </source>
</reference>
<feature type="transmembrane region" description="Helical" evidence="7">
    <location>
        <begin position="250"/>
        <end position="272"/>
    </location>
</feature>
<dbReference type="PANTHER" id="PTHR43005:SF1">
    <property type="entry name" value="SPERMIDINE_PUTRESCINE TRANSPORT SYSTEM PERMEASE PROTEIN"/>
    <property type="match status" value="1"/>
</dbReference>
<dbReference type="RefSeq" id="WP_269422420.1">
    <property type="nucleotide sequence ID" value="NZ_JAPWGY010000002.1"/>
</dbReference>
<evidence type="ECO:0000256" key="2">
    <source>
        <dbReference type="ARBA" id="ARBA00022448"/>
    </source>
</evidence>
<comment type="similarity">
    <text evidence="7">Belongs to the binding-protein-dependent transport system permease family.</text>
</comment>
<evidence type="ECO:0000256" key="5">
    <source>
        <dbReference type="ARBA" id="ARBA00022989"/>
    </source>
</evidence>
<dbReference type="Pfam" id="PF00528">
    <property type="entry name" value="BPD_transp_1"/>
    <property type="match status" value="1"/>
</dbReference>
<comment type="subcellular location">
    <subcellularLocation>
        <location evidence="1 7">Cell membrane</location>
        <topology evidence="1 7">Multi-pass membrane protein</topology>
    </subcellularLocation>
</comment>
<evidence type="ECO:0000256" key="3">
    <source>
        <dbReference type="ARBA" id="ARBA00022475"/>
    </source>
</evidence>
<protein>
    <submittedName>
        <fullName evidence="9">ABC transporter permease subunit</fullName>
    </submittedName>
</protein>
<evidence type="ECO:0000256" key="4">
    <source>
        <dbReference type="ARBA" id="ARBA00022692"/>
    </source>
</evidence>
<evidence type="ECO:0000313" key="10">
    <source>
        <dbReference type="Proteomes" id="UP001069802"/>
    </source>
</evidence>
<name>A0ABT4LGI6_9PROT</name>
<dbReference type="CDD" id="cd06261">
    <property type="entry name" value="TM_PBP2"/>
    <property type="match status" value="1"/>
</dbReference>
<dbReference type="SUPFAM" id="SSF161098">
    <property type="entry name" value="MetI-like"/>
    <property type="match status" value="1"/>
</dbReference>
<feature type="transmembrane region" description="Helical" evidence="7">
    <location>
        <begin position="102"/>
        <end position="123"/>
    </location>
</feature>
<sequence length="282" mass="30472">MRESRFVSMTLVAPALFLVAGLFLWPLGKSLIGAFVIEPDGEVASRIGIDNFIKAFSLYGQDVLYTVGIVTVATLLVGLISVGIGGYITLCGRPVMVAALKWLYRWPLFIPFVVVGQMMRTFLAKNGFMNNSFEAIGLIDGLTASGYLDWRGIIIAFVWKQTAFAALLVSGAMAALDRSTIEAGRDLGASPWRILGEIIVPQIKTTLMVSLILSFVTMLSVLSVPMMIGTGTPTMMTVDMAWRINGYSDYGVANALGFISMAMAGTVAWIYLKQAVKEGGQN</sequence>
<feature type="transmembrane region" description="Helical" evidence="7">
    <location>
        <begin position="7"/>
        <end position="25"/>
    </location>
</feature>
<keyword evidence="10" id="KW-1185">Reference proteome</keyword>
<dbReference type="PANTHER" id="PTHR43005">
    <property type="entry name" value="BLR7065 PROTEIN"/>
    <property type="match status" value="1"/>
</dbReference>
<keyword evidence="5 7" id="KW-1133">Transmembrane helix</keyword>
<evidence type="ECO:0000256" key="6">
    <source>
        <dbReference type="ARBA" id="ARBA00023136"/>
    </source>
</evidence>
<evidence type="ECO:0000259" key="8">
    <source>
        <dbReference type="PROSITE" id="PS50928"/>
    </source>
</evidence>
<dbReference type="InterPro" id="IPR035906">
    <property type="entry name" value="MetI-like_sf"/>
</dbReference>
<keyword evidence="2 7" id="KW-0813">Transport</keyword>
<dbReference type="Gene3D" id="1.10.3720.10">
    <property type="entry name" value="MetI-like"/>
    <property type="match status" value="1"/>
</dbReference>
<comment type="caution">
    <text evidence="9">The sequence shown here is derived from an EMBL/GenBank/DDBJ whole genome shotgun (WGS) entry which is preliminary data.</text>
</comment>
<dbReference type="Proteomes" id="UP001069802">
    <property type="component" value="Unassembled WGS sequence"/>
</dbReference>
<dbReference type="EMBL" id="JAPWGY010000002">
    <property type="protein sequence ID" value="MCZ4280209.1"/>
    <property type="molecule type" value="Genomic_DNA"/>
</dbReference>
<feature type="transmembrane region" description="Helical" evidence="7">
    <location>
        <begin position="153"/>
        <end position="176"/>
    </location>
</feature>
<feature type="transmembrane region" description="Helical" evidence="7">
    <location>
        <begin position="207"/>
        <end position="230"/>
    </location>
</feature>
<evidence type="ECO:0000313" key="9">
    <source>
        <dbReference type="EMBL" id="MCZ4280209.1"/>
    </source>
</evidence>
<feature type="transmembrane region" description="Helical" evidence="7">
    <location>
        <begin position="63"/>
        <end position="90"/>
    </location>
</feature>
<proteinExistence type="inferred from homology"/>
<feature type="domain" description="ABC transmembrane type-1" evidence="8">
    <location>
        <begin position="63"/>
        <end position="271"/>
    </location>
</feature>
<keyword evidence="3" id="KW-1003">Cell membrane</keyword>
<keyword evidence="4 7" id="KW-0812">Transmembrane</keyword>
<evidence type="ECO:0000256" key="1">
    <source>
        <dbReference type="ARBA" id="ARBA00004651"/>
    </source>
</evidence>
<gene>
    <name evidence="9" type="ORF">O4H49_05445</name>
</gene>
<dbReference type="InterPro" id="IPR000515">
    <property type="entry name" value="MetI-like"/>
</dbReference>
<evidence type="ECO:0000256" key="7">
    <source>
        <dbReference type="RuleBase" id="RU363032"/>
    </source>
</evidence>
<dbReference type="PROSITE" id="PS50928">
    <property type="entry name" value="ABC_TM1"/>
    <property type="match status" value="1"/>
</dbReference>
<keyword evidence="6 7" id="KW-0472">Membrane</keyword>